<keyword evidence="2" id="KW-0472">Membrane</keyword>
<reference evidence="3" key="1">
    <citation type="submission" date="2020-10" db="EMBL/GenBank/DDBJ databases">
        <authorList>
            <person name="Gilroy R."/>
        </authorList>
    </citation>
    <scope>NUCLEOTIDE SEQUENCE</scope>
    <source>
        <strain evidence="3">E3-2379</strain>
    </source>
</reference>
<feature type="coiled-coil region" evidence="1">
    <location>
        <begin position="105"/>
        <end position="139"/>
    </location>
</feature>
<dbReference type="EMBL" id="JADIML010000124">
    <property type="protein sequence ID" value="MBO8463140.1"/>
    <property type="molecule type" value="Genomic_DNA"/>
</dbReference>
<dbReference type="Proteomes" id="UP000823618">
    <property type="component" value="Unassembled WGS sequence"/>
</dbReference>
<name>A0A9D9HZG7_9FIRM</name>
<sequence length="142" mass="16925">MINEKRVKQMSKLAVYEQKMGKEPFRLHSYYRSDYIRLQGLKTLVAITIAYGICLMGYMGFRLEYILDHLMEIDYKKVGMIIVVSYLVFLLVFFVLSRIIAVRKYAKAQEQLKTYSNLLKKLEQSYKEEKNPFEDQEKEGRQ</sequence>
<keyword evidence="2" id="KW-1133">Transmembrane helix</keyword>
<evidence type="ECO:0000256" key="2">
    <source>
        <dbReference type="SAM" id="Phobius"/>
    </source>
</evidence>
<feature type="transmembrane region" description="Helical" evidence="2">
    <location>
        <begin position="81"/>
        <end position="101"/>
    </location>
</feature>
<feature type="transmembrane region" description="Helical" evidence="2">
    <location>
        <begin position="41"/>
        <end position="61"/>
    </location>
</feature>
<comment type="caution">
    <text evidence="3">The sequence shown here is derived from an EMBL/GenBank/DDBJ whole genome shotgun (WGS) entry which is preliminary data.</text>
</comment>
<gene>
    <name evidence="3" type="ORF">IAC13_04330</name>
</gene>
<dbReference type="AlphaFoldDB" id="A0A9D9HZG7"/>
<proteinExistence type="predicted"/>
<keyword evidence="2" id="KW-0812">Transmembrane</keyword>
<organism evidence="3 4">
    <name type="scientific">Candidatus Scybalomonas excrementavium</name>
    <dbReference type="NCBI Taxonomy" id="2840943"/>
    <lineage>
        <taxon>Bacteria</taxon>
        <taxon>Bacillati</taxon>
        <taxon>Bacillota</taxon>
        <taxon>Clostridia</taxon>
        <taxon>Lachnospirales</taxon>
        <taxon>Lachnospiraceae</taxon>
        <taxon>Lachnospiraceae incertae sedis</taxon>
        <taxon>Candidatus Scybalomonas</taxon>
    </lineage>
</organism>
<protein>
    <submittedName>
        <fullName evidence="3">Uncharacterized protein</fullName>
    </submittedName>
</protein>
<evidence type="ECO:0000256" key="1">
    <source>
        <dbReference type="SAM" id="Coils"/>
    </source>
</evidence>
<evidence type="ECO:0000313" key="3">
    <source>
        <dbReference type="EMBL" id="MBO8463140.1"/>
    </source>
</evidence>
<evidence type="ECO:0000313" key="4">
    <source>
        <dbReference type="Proteomes" id="UP000823618"/>
    </source>
</evidence>
<accession>A0A9D9HZG7</accession>
<reference evidence="3" key="2">
    <citation type="journal article" date="2021" name="PeerJ">
        <title>Extensive microbial diversity within the chicken gut microbiome revealed by metagenomics and culture.</title>
        <authorList>
            <person name="Gilroy R."/>
            <person name="Ravi A."/>
            <person name="Getino M."/>
            <person name="Pursley I."/>
            <person name="Horton D.L."/>
            <person name="Alikhan N.F."/>
            <person name="Baker D."/>
            <person name="Gharbi K."/>
            <person name="Hall N."/>
            <person name="Watson M."/>
            <person name="Adriaenssens E.M."/>
            <person name="Foster-Nyarko E."/>
            <person name="Jarju S."/>
            <person name="Secka A."/>
            <person name="Antonio M."/>
            <person name="Oren A."/>
            <person name="Chaudhuri R.R."/>
            <person name="La Ragione R."/>
            <person name="Hildebrand F."/>
            <person name="Pallen M.J."/>
        </authorList>
    </citation>
    <scope>NUCLEOTIDE SEQUENCE</scope>
    <source>
        <strain evidence="3">E3-2379</strain>
    </source>
</reference>
<keyword evidence="1" id="KW-0175">Coiled coil</keyword>